<dbReference type="Proteomes" id="UP000250079">
    <property type="component" value="Chromosome"/>
</dbReference>
<evidence type="ECO:0000313" key="2">
    <source>
        <dbReference type="EMBL" id="ASJ71064.1"/>
    </source>
</evidence>
<evidence type="ECO:0000313" key="3">
    <source>
        <dbReference type="Proteomes" id="UP000250079"/>
    </source>
</evidence>
<dbReference type="InterPro" id="IPR045584">
    <property type="entry name" value="Pilin-like"/>
</dbReference>
<evidence type="ECO:0000256" key="1">
    <source>
        <dbReference type="SAM" id="Phobius"/>
    </source>
</evidence>
<sequence length="229" mass="24668">MNKRPIRTIPILPGLRRVQGFTLVEVAIVLVIIGLIMGGVFKGQALIDSARVRSMHSELTGIQTAWLSFRERYRSIPGDFARADTQIDSAATPGNGDGRVTDSAERAGVWQQLALAGFISGHYDGSPASVGTLSDTVCLTSTCPRNPFNGYYKISHSALALDVETPAHELFTGSQVPVSILSQLDARLDDGNPQTGRFRVHRTFAAACTRNGQWDLASANVNCAAVLRD</sequence>
<dbReference type="AlphaFoldDB" id="A0A2Z2NVB0"/>
<dbReference type="InterPro" id="IPR012902">
    <property type="entry name" value="N_methyl_site"/>
</dbReference>
<dbReference type="Gene3D" id="3.30.700.10">
    <property type="entry name" value="Glycoprotein, Type 4 Pilin"/>
    <property type="match status" value="1"/>
</dbReference>
<dbReference type="Pfam" id="PF07963">
    <property type="entry name" value="N_methyl"/>
    <property type="match status" value="1"/>
</dbReference>
<dbReference type="OrthoDB" id="9795524at2"/>
<reference evidence="2 3" key="1">
    <citation type="submission" date="2016-12" db="EMBL/GenBank/DDBJ databases">
        <authorList>
            <person name="Song W.-J."/>
            <person name="Kurnit D.M."/>
        </authorList>
    </citation>
    <scope>NUCLEOTIDE SEQUENCE [LARGE SCALE GENOMIC DNA]</scope>
    <source>
        <strain evidence="2 3">IMCC3135</strain>
    </source>
</reference>
<dbReference type="EMBL" id="CP018632">
    <property type="protein sequence ID" value="ASJ71064.1"/>
    <property type="molecule type" value="Genomic_DNA"/>
</dbReference>
<evidence type="ECO:0008006" key="4">
    <source>
        <dbReference type="Google" id="ProtNLM"/>
    </source>
</evidence>
<proteinExistence type="predicted"/>
<keyword evidence="3" id="KW-1185">Reference proteome</keyword>
<dbReference type="SUPFAM" id="SSF54523">
    <property type="entry name" value="Pili subunits"/>
    <property type="match status" value="1"/>
</dbReference>
<dbReference type="PROSITE" id="PS00409">
    <property type="entry name" value="PROKAR_NTER_METHYL"/>
    <property type="match status" value="1"/>
</dbReference>
<keyword evidence="1" id="KW-1133">Transmembrane helix</keyword>
<feature type="transmembrane region" description="Helical" evidence="1">
    <location>
        <begin position="21"/>
        <end position="41"/>
    </location>
</feature>
<organism evidence="2 3">
    <name type="scientific">Granulosicoccus antarcticus IMCC3135</name>
    <dbReference type="NCBI Taxonomy" id="1192854"/>
    <lineage>
        <taxon>Bacteria</taxon>
        <taxon>Pseudomonadati</taxon>
        <taxon>Pseudomonadota</taxon>
        <taxon>Gammaproteobacteria</taxon>
        <taxon>Chromatiales</taxon>
        <taxon>Granulosicoccaceae</taxon>
        <taxon>Granulosicoccus</taxon>
    </lineage>
</organism>
<gene>
    <name evidence="2" type="ORF">IMCC3135_04755</name>
</gene>
<dbReference type="KEGG" id="gai:IMCC3135_04755"/>
<name>A0A2Z2NVB0_9GAMM</name>
<keyword evidence="1" id="KW-0812">Transmembrane</keyword>
<dbReference type="NCBIfam" id="TIGR02532">
    <property type="entry name" value="IV_pilin_GFxxxE"/>
    <property type="match status" value="1"/>
</dbReference>
<accession>A0A2Z2NVB0</accession>
<keyword evidence="1" id="KW-0472">Membrane</keyword>
<dbReference type="RefSeq" id="WP_088916545.1">
    <property type="nucleotide sequence ID" value="NZ_CP018632.1"/>
</dbReference>
<protein>
    <recommendedName>
        <fullName evidence="4">Type II secretion system protein G</fullName>
    </recommendedName>
</protein>